<dbReference type="PANTHER" id="PTHR31964">
    <property type="entry name" value="ADENINE NUCLEOTIDE ALPHA HYDROLASES-LIKE SUPERFAMILY PROTEIN"/>
    <property type="match status" value="1"/>
</dbReference>
<accession>A0A4R3MYG1</accession>
<dbReference type="EMBL" id="SMAN01000012">
    <property type="protein sequence ID" value="TCT20877.1"/>
    <property type="molecule type" value="Genomic_DNA"/>
</dbReference>
<comment type="caution">
    <text evidence="3">The sequence shown here is derived from an EMBL/GenBank/DDBJ whole genome shotgun (WGS) entry which is preliminary data.</text>
</comment>
<dbReference type="AlphaFoldDB" id="A0A4R3MYG1"/>
<feature type="domain" description="UspA" evidence="2">
    <location>
        <begin position="3"/>
        <end position="143"/>
    </location>
</feature>
<evidence type="ECO:0000259" key="2">
    <source>
        <dbReference type="Pfam" id="PF00582"/>
    </source>
</evidence>
<dbReference type="SUPFAM" id="SSF52402">
    <property type="entry name" value="Adenine nucleotide alpha hydrolases-like"/>
    <property type="match status" value="1"/>
</dbReference>
<dbReference type="InterPro" id="IPR006015">
    <property type="entry name" value="Universal_stress_UspA"/>
</dbReference>
<dbReference type="Proteomes" id="UP000294650">
    <property type="component" value="Unassembled WGS sequence"/>
</dbReference>
<dbReference type="PRINTS" id="PR01438">
    <property type="entry name" value="UNVRSLSTRESS"/>
</dbReference>
<evidence type="ECO:0000313" key="4">
    <source>
        <dbReference type="Proteomes" id="UP000294650"/>
    </source>
</evidence>
<keyword evidence="4" id="KW-1185">Reference proteome</keyword>
<evidence type="ECO:0000313" key="3">
    <source>
        <dbReference type="EMBL" id="TCT20877.1"/>
    </source>
</evidence>
<dbReference type="Pfam" id="PF00582">
    <property type="entry name" value="Usp"/>
    <property type="match status" value="1"/>
</dbReference>
<dbReference type="RefSeq" id="WP_132371951.1">
    <property type="nucleotide sequence ID" value="NZ_SMAN01000012.1"/>
</dbReference>
<dbReference type="CDD" id="cd23659">
    <property type="entry name" value="USP_At3g01520-like"/>
    <property type="match status" value="1"/>
</dbReference>
<name>A0A4R3MYG1_9BACI</name>
<dbReference type="PANTHER" id="PTHR31964:SF113">
    <property type="entry name" value="USPA DOMAIN-CONTAINING PROTEIN"/>
    <property type="match status" value="1"/>
</dbReference>
<reference evidence="3 4" key="1">
    <citation type="submission" date="2019-03" db="EMBL/GenBank/DDBJ databases">
        <title>Genomic Encyclopedia of Type Strains, Phase IV (KMG-IV): sequencing the most valuable type-strain genomes for metagenomic binning, comparative biology and taxonomic classification.</title>
        <authorList>
            <person name="Goeker M."/>
        </authorList>
    </citation>
    <scope>NUCLEOTIDE SEQUENCE [LARGE SCALE GENOMIC DNA]</scope>
    <source>
        <strain evidence="3 4">DSM 25894</strain>
    </source>
</reference>
<organism evidence="3 4">
    <name type="scientific">Melghiribacillus thermohalophilus</name>
    <dbReference type="NCBI Taxonomy" id="1324956"/>
    <lineage>
        <taxon>Bacteria</taxon>
        <taxon>Bacillati</taxon>
        <taxon>Bacillota</taxon>
        <taxon>Bacilli</taxon>
        <taxon>Bacillales</taxon>
        <taxon>Bacillaceae</taxon>
        <taxon>Melghiribacillus</taxon>
    </lineage>
</organism>
<evidence type="ECO:0000256" key="1">
    <source>
        <dbReference type="ARBA" id="ARBA00008791"/>
    </source>
</evidence>
<dbReference type="InterPro" id="IPR006016">
    <property type="entry name" value="UspA"/>
</dbReference>
<protein>
    <submittedName>
        <fullName evidence="3">Nucleotide-binding universal stress UspA family protein</fullName>
    </submittedName>
</protein>
<gene>
    <name evidence="3" type="ORF">EDD68_1124</name>
</gene>
<dbReference type="Gene3D" id="3.40.50.620">
    <property type="entry name" value="HUPs"/>
    <property type="match status" value="1"/>
</dbReference>
<proteinExistence type="inferred from homology"/>
<dbReference type="OrthoDB" id="9777884at2"/>
<sequence>MGKTFIVPVDGSEHSVKALKYALDIAEETNSDILLVNVQPSYQNVHYVKRFIKESQLAEYREMMAKEVFEKMEPHIKDAKVNIEKKMLIGLPEKEIIKAAEELPGCTGIIMGSRGLGMMKSKVLGSVSYSVLHESSCPVTIVP</sequence>
<dbReference type="InterPro" id="IPR014729">
    <property type="entry name" value="Rossmann-like_a/b/a_fold"/>
</dbReference>
<comment type="similarity">
    <text evidence="1">Belongs to the universal stress protein A family.</text>
</comment>